<accession>A0A917BNM1</accession>
<dbReference type="RefSeq" id="WP_188659699.1">
    <property type="nucleotide sequence ID" value="NZ_BMHV01000001.1"/>
</dbReference>
<proteinExistence type="predicted"/>
<sequence length="101" mass="11632">MPTPEITDKLAALTERFKQRLRDTQEYISQWQNAEHLNELIEISHKLAGTAGTYGFHELSPRMKELELHLLEISEQKITDEHALELYKKATTLLSEALQTG</sequence>
<dbReference type="PROSITE" id="PS50894">
    <property type="entry name" value="HPT"/>
    <property type="match status" value="1"/>
</dbReference>
<reference evidence="4" key="2">
    <citation type="submission" date="2020-09" db="EMBL/GenBank/DDBJ databases">
        <authorList>
            <person name="Sun Q."/>
            <person name="Zhou Y."/>
        </authorList>
    </citation>
    <scope>NUCLEOTIDE SEQUENCE</scope>
    <source>
        <strain evidence="4">CGMCC 1.15254</strain>
    </source>
</reference>
<evidence type="ECO:0000313" key="5">
    <source>
        <dbReference type="Proteomes" id="UP000632498"/>
    </source>
</evidence>
<feature type="modified residue" description="Phosphohistidine" evidence="2">
    <location>
        <position position="45"/>
    </location>
</feature>
<feature type="domain" description="HPt" evidence="3">
    <location>
        <begin position="2"/>
        <end position="101"/>
    </location>
</feature>
<keyword evidence="2" id="KW-0597">Phosphoprotein</keyword>
<dbReference type="GO" id="GO:0004672">
    <property type="term" value="F:protein kinase activity"/>
    <property type="evidence" value="ECO:0007669"/>
    <property type="project" value="UniProtKB-ARBA"/>
</dbReference>
<keyword evidence="1" id="KW-0902">Two-component regulatory system</keyword>
<dbReference type="InterPro" id="IPR036641">
    <property type="entry name" value="HPT_dom_sf"/>
</dbReference>
<dbReference type="InterPro" id="IPR008207">
    <property type="entry name" value="Sig_transdc_His_kin_Hpt_dom"/>
</dbReference>
<dbReference type="SUPFAM" id="SSF47226">
    <property type="entry name" value="Histidine-containing phosphotransfer domain, HPT domain"/>
    <property type="match status" value="1"/>
</dbReference>
<comment type="caution">
    <text evidence="4">The sequence shown here is derived from an EMBL/GenBank/DDBJ whole genome shotgun (WGS) entry which is preliminary data.</text>
</comment>
<dbReference type="EMBL" id="BMHV01000001">
    <property type="protein sequence ID" value="GGF51014.1"/>
    <property type="molecule type" value="Genomic_DNA"/>
</dbReference>
<evidence type="ECO:0000256" key="2">
    <source>
        <dbReference type="PROSITE-ProRule" id="PRU00110"/>
    </source>
</evidence>
<dbReference type="Proteomes" id="UP000632498">
    <property type="component" value="Unassembled WGS sequence"/>
</dbReference>
<keyword evidence="5" id="KW-1185">Reference proteome</keyword>
<evidence type="ECO:0000259" key="3">
    <source>
        <dbReference type="PROSITE" id="PS50894"/>
    </source>
</evidence>
<reference evidence="4" key="1">
    <citation type="journal article" date="2014" name="Int. J. Syst. Evol. Microbiol.">
        <title>Complete genome sequence of Corynebacterium casei LMG S-19264T (=DSM 44701T), isolated from a smear-ripened cheese.</title>
        <authorList>
            <consortium name="US DOE Joint Genome Institute (JGI-PGF)"/>
            <person name="Walter F."/>
            <person name="Albersmeier A."/>
            <person name="Kalinowski J."/>
            <person name="Ruckert C."/>
        </authorList>
    </citation>
    <scope>NUCLEOTIDE SEQUENCE</scope>
    <source>
        <strain evidence="4">CGMCC 1.15254</strain>
    </source>
</reference>
<dbReference type="GO" id="GO:0000160">
    <property type="term" value="P:phosphorelay signal transduction system"/>
    <property type="evidence" value="ECO:0007669"/>
    <property type="project" value="UniProtKB-KW"/>
</dbReference>
<organism evidence="4 5">
    <name type="scientific">Terasakiella brassicae</name>
    <dbReference type="NCBI Taxonomy" id="1634917"/>
    <lineage>
        <taxon>Bacteria</taxon>
        <taxon>Pseudomonadati</taxon>
        <taxon>Pseudomonadota</taxon>
        <taxon>Alphaproteobacteria</taxon>
        <taxon>Rhodospirillales</taxon>
        <taxon>Terasakiellaceae</taxon>
        <taxon>Terasakiella</taxon>
    </lineage>
</organism>
<evidence type="ECO:0000256" key="1">
    <source>
        <dbReference type="ARBA" id="ARBA00023012"/>
    </source>
</evidence>
<protein>
    <recommendedName>
        <fullName evidence="3">HPt domain-containing protein</fullName>
    </recommendedName>
</protein>
<gene>
    <name evidence="4" type="ORF">GCM10011332_00320</name>
</gene>
<dbReference type="Pfam" id="PF01627">
    <property type="entry name" value="Hpt"/>
    <property type="match status" value="1"/>
</dbReference>
<evidence type="ECO:0000313" key="4">
    <source>
        <dbReference type="EMBL" id="GGF51014.1"/>
    </source>
</evidence>
<name>A0A917BNM1_9PROT</name>
<dbReference type="AlphaFoldDB" id="A0A917BNM1"/>
<dbReference type="Gene3D" id="1.20.120.160">
    <property type="entry name" value="HPT domain"/>
    <property type="match status" value="1"/>
</dbReference>